<reference evidence="2 3" key="1">
    <citation type="journal article" date="2018" name="Genomics">
        <title>Molecular footprints of inshore aquatic adaptation in Indo-Pacific humpback dolphin (Sousa chinensis).</title>
        <authorList>
            <person name="Ming Y."/>
            <person name="Jian J."/>
            <person name="Yu F."/>
            <person name="Yu X."/>
            <person name="Wang J."/>
            <person name="Liu W."/>
        </authorList>
    </citation>
    <scope>NUCLEOTIDE SEQUENCE [LARGE SCALE GENOMIC DNA]</scope>
    <source>
        <strain evidence="2">MY-2018</strain>
        <tissue evidence="2">Skin</tissue>
    </source>
</reference>
<accession>A0A484H2E2</accession>
<name>A0A484H2E2_SOUCH</name>
<feature type="compositionally biased region" description="Low complexity" evidence="1">
    <location>
        <begin position="41"/>
        <end position="74"/>
    </location>
</feature>
<gene>
    <name evidence="2" type="ORF">DBR06_SOUSAS6810159</name>
</gene>
<evidence type="ECO:0000313" key="3">
    <source>
        <dbReference type="Proteomes" id="UP000295264"/>
    </source>
</evidence>
<proteinExistence type="predicted"/>
<protein>
    <submittedName>
        <fullName evidence="2">Uncharacterized protein</fullName>
    </submittedName>
</protein>
<feature type="non-terminal residue" evidence="2">
    <location>
        <position position="143"/>
    </location>
</feature>
<evidence type="ECO:0000256" key="1">
    <source>
        <dbReference type="SAM" id="MobiDB-lite"/>
    </source>
</evidence>
<keyword evidence="3" id="KW-1185">Reference proteome</keyword>
<evidence type="ECO:0000313" key="2">
    <source>
        <dbReference type="EMBL" id="TEA42225.1"/>
    </source>
</evidence>
<feature type="non-terminal residue" evidence="2">
    <location>
        <position position="1"/>
    </location>
</feature>
<dbReference type="EMBL" id="QWLN02000256">
    <property type="protein sequence ID" value="TEA42225.1"/>
    <property type="molecule type" value="Genomic_DNA"/>
</dbReference>
<sequence>KGTWSPSPARLTRLSLPPAGPDRTEIRQPEAEGRERRPHQGHQQAVQVGQALASRDGAGPASPPAGALRPRGATRTFLWPSSSCRLCTLRVPSSGPRRWGSDSFHQSATAIPQPLEPSGGGLGVARPAVDPASGCRASGPRST</sequence>
<dbReference type="Proteomes" id="UP000295264">
    <property type="component" value="Unassembled WGS sequence"/>
</dbReference>
<feature type="compositionally biased region" description="Basic and acidic residues" evidence="1">
    <location>
        <begin position="22"/>
        <end position="35"/>
    </location>
</feature>
<comment type="caution">
    <text evidence="2">The sequence shown here is derived from an EMBL/GenBank/DDBJ whole genome shotgun (WGS) entry which is preliminary data.</text>
</comment>
<feature type="region of interest" description="Disordered" evidence="1">
    <location>
        <begin position="1"/>
        <end position="74"/>
    </location>
</feature>
<dbReference type="AlphaFoldDB" id="A0A484H2E2"/>
<feature type="region of interest" description="Disordered" evidence="1">
    <location>
        <begin position="90"/>
        <end position="143"/>
    </location>
</feature>
<organism evidence="2 3">
    <name type="scientific">Sousa chinensis</name>
    <name type="common">Indo-pacific humpbacked dolphin</name>
    <name type="synonym">Steno chinensis</name>
    <dbReference type="NCBI Taxonomy" id="103600"/>
    <lineage>
        <taxon>Eukaryota</taxon>
        <taxon>Metazoa</taxon>
        <taxon>Chordata</taxon>
        <taxon>Craniata</taxon>
        <taxon>Vertebrata</taxon>
        <taxon>Euteleostomi</taxon>
        <taxon>Mammalia</taxon>
        <taxon>Eutheria</taxon>
        <taxon>Laurasiatheria</taxon>
        <taxon>Artiodactyla</taxon>
        <taxon>Whippomorpha</taxon>
        <taxon>Cetacea</taxon>
        <taxon>Odontoceti</taxon>
        <taxon>Delphinidae</taxon>
        <taxon>Sousa</taxon>
    </lineage>
</organism>